<dbReference type="InterPro" id="IPR043132">
    <property type="entry name" value="BCAT-like_C"/>
</dbReference>
<dbReference type="Pfam" id="PF01063">
    <property type="entry name" value="Aminotran_4"/>
    <property type="match status" value="1"/>
</dbReference>
<keyword evidence="2" id="KW-1185">Reference proteome</keyword>
<proteinExistence type="predicted"/>
<evidence type="ECO:0000313" key="2">
    <source>
        <dbReference type="Proteomes" id="UP001219568"/>
    </source>
</evidence>
<evidence type="ECO:0000313" key="1">
    <source>
        <dbReference type="EMBL" id="KAJ6022750.1"/>
    </source>
</evidence>
<reference evidence="1" key="2">
    <citation type="submission" date="2023-01" db="EMBL/GenBank/DDBJ databases">
        <authorList>
            <person name="Petersen C."/>
        </authorList>
    </citation>
    <scope>NUCLEOTIDE SEQUENCE</scope>
    <source>
        <strain evidence="1">IBT 15450</strain>
    </source>
</reference>
<accession>A0AAD6N1W5</accession>
<dbReference type="InterPro" id="IPR043131">
    <property type="entry name" value="BCAT-like_N"/>
</dbReference>
<dbReference type="InterPro" id="IPR001544">
    <property type="entry name" value="Aminotrans_IV"/>
</dbReference>
<dbReference type="GO" id="GO:0003824">
    <property type="term" value="F:catalytic activity"/>
    <property type="evidence" value="ECO:0007669"/>
    <property type="project" value="InterPro"/>
</dbReference>
<dbReference type="InterPro" id="IPR036038">
    <property type="entry name" value="Aminotransferase-like"/>
</dbReference>
<protein>
    <recommendedName>
        <fullName evidence="3">Aminodeoxychorismate lyase</fullName>
    </recommendedName>
</protein>
<dbReference type="EMBL" id="JAQJZL010000016">
    <property type="protein sequence ID" value="KAJ6022750.1"/>
    <property type="molecule type" value="Genomic_DNA"/>
</dbReference>
<gene>
    <name evidence="1" type="ORF">N7460_013145</name>
</gene>
<dbReference type="SUPFAM" id="SSF56752">
    <property type="entry name" value="D-aminoacid aminotransferase-like PLP-dependent enzymes"/>
    <property type="match status" value="1"/>
</dbReference>
<comment type="caution">
    <text evidence="1">The sequence shown here is derived from an EMBL/GenBank/DDBJ whole genome shotgun (WGS) entry which is preliminary data.</text>
</comment>
<organism evidence="1 2">
    <name type="scientific">Penicillium canescens</name>
    <dbReference type="NCBI Taxonomy" id="5083"/>
    <lineage>
        <taxon>Eukaryota</taxon>
        <taxon>Fungi</taxon>
        <taxon>Dikarya</taxon>
        <taxon>Ascomycota</taxon>
        <taxon>Pezizomycotina</taxon>
        <taxon>Eurotiomycetes</taxon>
        <taxon>Eurotiomycetidae</taxon>
        <taxon>Eurotiales</taxon>
        <taxon>Aspergillaceae</taxon>
        <taxon>Penicillium</taxon>
    </lineage>
</organism>
<dbReference type="Proteomes" id="UP001219568">
    <property type="component" value="Unassembled WGS sequence"/>
</dbReference>
<dbReference type="Gene3D" id="3.30.470.10">
    <property type="match status" value="1"/>
</dbReference>
<name>A0AAD6N1W5_PENCN</name>
<dbReference type="AlphaFoldDB" id="A0AAD6N1W5"/>
<dbReference type="Gene3D" id="3.20.10.10">
    <property type="entry name" value="D-amino Acid Aminotransferase, subunit A, domain 2"/>
    <property type="match status" value="1"/>
</dbReference>
<evidence type="ECO:0008006" key="3">
    <source>
        <dbReference type="Google" id="ProtNLM"/>
    </source>
</evidence>
<reference evidence="1" key="1">
    <citation type="journal article" date="2023" name="IMA Fungus">
        <title>Comparative genomic study of the Penicillium genus elucidates a diverse pangenome and 15 lateral gene transfer events.</title>
        <authorList>
            <person name="Petersen C."/>
            <person name="Sorensen T."/>
            <person name="Nielsen M.R."/>
            <person name="Sondergaard T.E."/>
            <person name="Sorensen J.L."/>
            <person name="Fitzpatrick D.A."/>
            <person name="Frisvad J.C."/>
            <person name="Nielsen K.L."/>
        </authorList>
    </citation>
    <scope>NUCLEOTIDE SEQUENCE</scope>
    <source>
        <strain evidence="1">IBT 15450</strain>
    </source>
</reference>
<sequence>MTESFNVISTLRYDPALPGMAEGARNNYPDSQCTPYYLLPYHQDRLLSAARCFNWPDAVKFLEQDRKHFLDFLDSFIPDPTKPWRLRILIDKDGTGRVEASMSSPGPVNLLTPFDMSTSSIIWRVHVDSQWTTPSAFTTHKTTQRDNYTEVRLRAGIKSPKDQVEVLMVNQQGEVMEGSITTVYFRRPSPSAPHGEGKASDAMQQWITPPLASGGNAGTTRRFALASRLCSEEVINAADLRDGDACWISNGVRGFIRGEIVR</sequence>